<feature type="chain" id="PRO_5031530265" evidence="1">
    <location>
        <begin position="18"/>
        <end position="316"/>
    </location>
</feature>
<dbReference type="AlphaFoldDB" id="A0A7S3Q4Q5"/>
<sequence>MKVSAAAVLASLSTASAFNVGYLNQLGGAPAPAKAAPLPNAVVASGHGYLDNLNGTPELVSAIEAAPAAPVPVAPAPVAPAAPAYVAPAPAAVVSNGGGYLSALAGASTQTNGGGLTGYLDALPPSGSAPTRGPGIITYIDAMGGGGIGPVVAATAPAAAAAAPFAAAAPVAAAPVGAAPVGDNIAAVTSYLGTLAGASAPLVGAGISTFADFLPSGSTSINGGGLSGYLDILHTEATQTSGAGLTGYLDALKSSAAVASNLGAAPAAASPSVTSFLESVYSQILALPEGNGKTTSGASVSYTASSGSFAMQFVKN</sequence>
<dbReference type="EMBL" id="HBIO01013840">
    <property type="protein sequence ID" value="CAE0465871.1"/>
    <property type="molecule type" value="Transcribed_RNA"/>
</dbReference>
<organism evidence="2">
    <name type="scientific">Chaetoceros debilis</name>
    <dbReference type="NCBI Taxonomy" id="122233"/>
    <lineage>
        <taxon>Eukaryota</taxon>
        <taxon>Sar</taxon>
        <taxon>Stramenopiles</taxon>
        <taxon>Ochrophyta</taxon>
        <taxon>Bacillariophyta</taxon>
        <taxon>Coscinodiscophyceae</taxon>
        <taxon>Chaetocerotophycidae</taxon>
        <taxon>Chaetocerotales</taxon>
        <taxon>Chaetocerotaceae</taxon>
        <taxon>Chaetoceros</taxon>
    </lineage>
</organism>
<protein>
    <submittedName>
        <fullName evidence="2">Uncharacterized protein</fullName>
    </submittedName>
</protein>
<keyword evidence="1" id="KW-0732">Signal</keyword>
<feature type="signal peptide" evidence="1">
    <location>
        <begin position="1"/>
        <end position="17"/>
    </location>
</feature>
<reference evidence="2" key="1">
    <citation type="submission" date="2021-01" db="EMBL/GenBank/DDBJ databases">
        <authorList>
            <person name="Corre E."/>
            <person name="Pelletier E."/>
            <person name="Niang G."/>
            <person name="Scheremetjew M."/>
            <person name="Finn R."/>
            <person name="Kale V."/>
            <person name="Holt S."/>
            <person name="Cochrane G."/>
            <person name="Meng A."/>
            <person name="Brown T."/>
            <person name="Cohen L."/>
        </authorList>
    </citation>
    <scope>NUCLEOTIDE SEQUENCE</scope>
    <source>
        <strain evidence="2">MM31A-1</strain>
    </source>
</reference>
<gene>
    <name evidence="2" type="ORF">CDEB00056_LOCUS10717</name>
</gene>
<name>A0A7S3Q4Q5_9STRA</name>
<proteinExistence type="predicted"/>
<accession>A0A7S3Q4Q5</accession>
<evidence type="ECO:0000313" key="2">
    <source>
        <dbReference type="EMBL" id="CAE0465871.1"/>
    </source>
</evidence>
<evidence type="ECO:0000256" key="1">
    <source>
        <dbReference type="SAM" id="SignalP"/>
    </source>
</evidence>